<dbReference type="EMBL" id="SZYD01000010">
    <property type="protein sequence ID" value="KAD4981814.1"/>
    <property type="molecule type" value="Genomic_DNA"/>
</dbReference>
<dbReference type="Proteomes" id="UP000326396">
    <property type="component" value="Linkage Group LG18"/>
</dbReference>
<reference evidence="1 2" key="1">
    <citation type="submission" date="2019-05" db="EMBL/GenBank/DDBJ databases">
        <title>Mikania micrantha, genome provides insights into the molecular mechanism of rapid growth.</title>
        <authorList>
            <person name="Liu B."/>
        </authorList>
    </citation>
    <scope>NUCLEOTIDE SEQUENCE [LARGE SCALE GENOMIC DNA]</scope>
    <source>
        <strain evidence="1">NLD-2019</strain>
        <tissue evidence="1">Leaf</tissue>
    </source>
</reference>
<evidence type="ECO:0000313" key="1">
    <source>
        <dbReference type="EMBL" id="KAD4981814.1"/>
    </source>
</evidence>
<keyword evidence="2" id="KW-1185">Reference proteome</keyword>
<sequence>MLVLQWLDGGDEDDGSSQKLLLTPRLQDSFKVCKNGFQRVLQVVLQRFGVWVSSRTAKEVPYGLGVP</sequence>
<protein>
    <submittedName>
        <fullName evidence="1">Uncharacterized protein</fullName>
    </submittedName>
</protein>
<gene>
    <name evidence="1" type="ORF">E3N88_18485</name>
</gene>
<proteinExistence type="predicted"/>
<organism evidence="1 2">
    <name type="scientific">Mikania micrantha</name>
    <name type="common">bitter vine</name>
    <dbReference type="NCBI Taxonomy" id="192012"/>
    <lineage>
        <taxon>Eukaryota</taxon>
        <taxon>Viridiplantae</taxon>
        <taxon>Streptophyta</taxon>
        <taxon>Embryophyta</taxon>
        <taxon>Tracheophyta</taxon>
        <taxon>Spermatophyta</taxon>
        <taxon>Magnoliopsida</taxon>
        <taxon>eudicotyledons</taxon>
        <taxon>Gunneridae</taxon>
        <taxon>Pentapetalae</taxon>
        <taxon>asterids</taxon>
        <taxon>campanulids</taxon>
        <taxon>Asterales</taxon>
        <taxon>Asteraceae</taxon>
        <taxon>Asteroideae</taxon>
        <taxon>Heliantheae alliance</taxon>
        <taxon>Eupatorieae</taxon>
        <taxon>Mikania</taxon>
    </lineage>
</organism>
<name>A0A5N6NLY5_9ASTR</name>
<accession>A0A5N6NLY5</accession>
<comment type="caution">
    <text evidence="1">The sequence shown here is derived from an EMBL/GenBank/DDBJ whole genome shotgun (WGS) entry which is preliminary data.</text>
</comment>
<evidence type="ECO:0000313" key="2">
    <source>
        <dbReference type="Proteomes" id="UP000326396"/>
    </source>
</evidence>
<dbReference type="AlphaFoldDB" id="A0A5N6NLY5"/>